<accession>A0A5M3WH96</accession>
<feature type="region of interest" description="Disordered" evidence="1">
    <location>
        <begin position="1"/>
        <end position="37"/>
    </location>
</feature>
<gene>
    <name evidence="2" type="ORF">Amac_021030</name>
</gene>
<evidence type="ECO:0000313" key="2">
    <source>
        <dbReference type="EMBL" id="GES08507.1"/>
    </source>
</evidence>
<dbReference type="Proteomes" id="UP000331127">
    <property type="component" value="Unassembled WGS sequence"/>
</dbReference>
<sequence length="74" mass="7898">MITPTDGEASVRRPASPTSFATRNCRTTWPAHESQTGHIPDLDKMLKTFLATHAANGGLPEGSYAEAFQVVPTG</sequence>
<name>A0A5M3WH96_9ACTN</name>
<keyword evidence="3" id="KW-1185">Reference proteome</keyword>
<dbReference type="RefSeq" id="WP_155354101.1">
    <property type="nucleotide sequence ID" value="NZ_BAAAHL010000038.1"/>
</dbReference>
<protein>
    <submittedName>
        <fullName evidence="2">Uncharacterized protein</fullName>
    </submittedName>
</protein>
<dbReference type="AlphaFoldDB" id="A0A5M3WH96"/>
<organism evidence="2 3">
    <name type="scientific">Acrocarpospora macrocephala</name>
    <dbReference type="NCBI Taxonomy" id="150177"/>
    <lineage>
        <taxon>Bacteria</taxon>
        <taxon>Bacillati</taxon>
        <taxon>Actinomycetota</taxon>
        <taxon>Actinomycetes</taxon>
        <taxon>Streptosporangiales</taxon>
        <taxon>Streptosporangiaceae</taxon>
        <taxon>Acrocarpospora</taxon>
    </lineage>
</organism>
<proteinExistence type="predicted"/>
<evidence type="ECO:0000256" key="1">
    <source>
        <dbReference type="SAM" id="MobiDB-lite"/>
    </source>
</evidence>
<dbReference type="EMBL" id="BLAE01000010">
    <property type="protein sequence ID" value="GES08507.1"/>
    <property type="molecule type" value="Genomic_DNA"/>
</dbReference>
<comment type="caution">
    <text evidence="2">The sequence shown here is derived from an EMBL/GenBank/DDBJ whole genome shotgun (WGS) entry which is preliminary data.</text>
</comment>
<evidence type="ECO:0000313" key="3">
    <source>
        <dbReference type="Proteomes" id="UP000331127"/>
    </source>
</evidence>
<reference evidence="2 3" key="1">
    <citation type="submission" date="2019-10" db="EMBL/GenBank/DDBJ databases">
        <title>Whole genome shotgun sequence of Acrocarpospora macrocephala NBRC 16266.</title>
        <authorList>
            <person name="Ichikawa N."/>
            <person name="Kimura A."/>
            <person name="Kitahashi Y."/>
            <person name="Komaki H."/>
            <person name="Oguchi A."/>
        </authorList>
    </citation>
    <scope>NUCLEOTIDE SEQUENCE [LARGE SCALE GENOMIC DNA]</scope>
    <source>
        <strain evidence="2 3">NBRC 16266</strain>
    </source>
</reference>
<dbReference type="OrthoDB" id="3514174at2"/>
<feature type="compositionally biased region" description="Polar residues" evidence="1">
    <location>
        <begin position="16"/>
        <end position="37"/>
    </location>
</feature>